<dbReference type="PANTHER" id="PTHR43214">
    <property type="entry name" value="TWO-COMPONENT RESPONSE REGULATOR"/>
    <property type="match status" value="1"/>
</dbReference>
<keyword evidence="2" id="KW-0238">DNA-binding</keyword>
<dbReference type="PROSITE" id="PS50110">
    <property type="entry name" value="RESPONSE_REGULATORY"/>
    <property type="match status" value="1"/>
</dbReference>
<reference evidence="6 7" key="1">
    <citation type="submission" date="2019-10" db="EMBL/GenBank/DDBJ databases">
        <title>Extracellular Electron Transfer in a Candidatus Methanoperedens spp. Enrichment Culture.</title>
        <authorList>
            <person name="Berger S."/>
            <person name="Rangel Shaw D."/>
            <person name="Berben T."/>
            <person name="In 'T Zandt M."/>
            <person name="Frank J."/>
            <person name="Reimann J."/>
            <person name="Jetten M.S.M."/>
            <person name="Welte C.U."/>
        </authorList>
    </citation>
    <scope>NUCLEOTIDE SEQUENCE [LARGE SCALE GENOMIC DNA]</scope>
    <source>
        <strain evidence="6">SB12</strain>
    </source>
</reference>
<keyword evidence="1 3" id="KW-0597">Phosphoprotein</keyword>
<dbReference type="SUPFAM" id="SSF52172">
    <property type="entry name" value="CheY-like"/>
    <property type="match status" value="1"/>
</dbReference>
<dbReference type="PRINTS" id="PR00038">
    <property type="entry name" value="HTHLUXR"/>
</dbReference>
<dbReference type="SUPFAM" id="SSF46894">
    <property type="entry name" value="C-terminal effector domain of the bipartite response regulators"/>
    <property type="match status" value="1"/>
</dbReference>
<dbReference type="GO" id="GO:0000160">
    <property type="term" value="P:phosphorelay signal transduction system"/>
    <property type="evidence" value="ECO:0007669"/>
    <property type="project" value="InterPro"/>
</dbReference>
<feature type="domain" description="Response regulatory" evidence="5">
    <location>
        <begin position="3"/>
        <end position="145"/>
    </location>
</feature>
<evidence type="ECO:0000313" key="6">
    <source>
        <dbReference type="EMBL" id="KAB2930486.1"/>
    </source>
</evidence>
<evidence type="ECO:0000256" key="3">
    <source>
        <dbReference type="PROSITE-ProRule" id="PRU00169"/>
    </source>
</evidence>
<gene>
    <name evidence="6" type="ORF">F9K24_16655</name>
</gene>
<dbReference type="PANTHER" id="PTHR43214:SF43">
    <property type="entry name" value="TWO-COMPONENT RESPONSE REGULATOR"/>
    <property type="match status" value="1"/>
</dbReference>
<dbReference type="CDD" id="cd06170">
    <property type="entry name" value="LuxR_C_like"/>
    <property type="match status" value="1"/>
</dbReference>
<dbReference type="Gene3D" id="1.10.10.10">
    <property type="entry name" value="Winged helix-like DNA-binding domain superfamily/Winged helix DNA-binding domain"/>
    <property type="match status" value="1"/>
</dbReference>
<dbReference type="InterPro" id="IPR016032">
    <property type="entry name" value="Sig_transdc_resp-reg_C-effctor"/>
</dbReference>
<dbReference type="EMBL" id="WBUI01000020">
    <property type="protein sequence ID" value="KAB2930486.1"/>
    <property type="molecule type" value="Genomic_DNA"/>
</dbReference>
<sequence>MHKVIIVDDHPLMRAGLKYIIEQSGLYSVVAEAATGEAVLPFIEEHRPSFMLLDLGLPLSWQEGLVVPEIEKGGFLLSKENILSSYGGAIVLATVRLRFPDLKIVIVTQYEDTDIITSVIRAGADGFLLKTDKAERILDIVNRVMSGETAQSDRVMELLAQAEQKAGVEITAREKEVLELIANGFRDRDIAERLDISLRTVAFHKANLKEKIGAETLAELVSYYHSRVGL</sequence>
<dbReference type="Pfam" id="PF00196">
    <property type="entry name" value="GerE"/>
    <property type="match status" value="1"/>
</dbReference>
<dbReference type="CDD" id="cd17535">
    <property type="entry name" value="REC_NarL-like"/>
    <property type="match status" value="1"/>
</dbReference>
<dbReference type="InterPro" id="IPR000792">
    <property type="entry name" value="Tscrpt_reg_LuxR_C"/>
</dbReference>
<comment type="caution">
    <text evidence="6">The sequence shown here is derived from an EMBL/GenBank/DDBJ whole genome shotgun (WGS) entry which is preliminary data.</text>
</comment>
<dbReference type="InterPro" id="IPR058245">
    <property type="entry name" value="NreC/VraR/RcsB-like_REC"/>
</dbReference>
<feature type="modified residue" description="4-aspartylphosphate" evidence="3">
    <location>
        <position position="54"/>
    </location>
</feature>
<proteinExistence type="predicted"/>
<accession>A0A833LX77</accession>
<dbReference type="Proteomes" id="UP000460298">
    <property type="component" value="Unassembled WGS sequence"/>
</dbReference>
<evidence type="ECO:0000256" key="1">
    <source>
        <dbReference type="ARBA" id="ARBA00022553"/>
    </source>
</evidence>
<dbReference type="InterPro" id="IPR001789">
    <property type="entry name" value="Sig_transdc_resp-reg_receiver"/>
</dbReference>
<dbReference type="GO" id="GO:0006355">
    <property type="term" value="P:regulation of DNA-templated transcription"/>
    <property type="evidence" value="ECO:0007669"/>
    <property type="project" value="InterPro"/>
</dbReference>
<organism evidence="6 7">
    <name type="scientific">Leptonema illini</name>
    <dbReference type="NCBI Taxonomy" id="183"/>
    <lineage>
        <taxon>Bacteria</taxon>
        <taxon>Pseudomonadati</taxon>
        <taxon>Spirochaetota</taxon>
        <taxon>Spirochaetia</taxon>
        <taxon>Leptospirales</taxon>
        <taxon>Leptospiraceae</taxon>
        <taxon>Leptonema</taxon>
    </lineage>
</organism>
<evidence type="ECO:0000259" key="4">
    <source>
        <dbReference type="PROSITE" id="PS50043"/>
    </source>
</evidence>
<dbReference type="Gene3D" id="3.40.50.2300">
    <property type="match status" value="1"/>
</dbReference>
<evidence type="ECO:0000313" key="7">
    <source>
        <dbReference type="Proteomes" id="UP000460298"/>
    </source>
</evidence>
<dbReference type="SMART" id="SM00421">
    <property type="entry name" value="HTH_LUXR"/>
    <property type="match status" value="1"/>
</dbReference>
<dbReference type="GO" id="GO:0003677">
    <property type="term" value="F:DNA binding"/>
    <property type="evidence" value="ECO:0007669"/>
    <property type="project" value="UniProtKB-KW"/>
</dbReference>
<dbReference type="InterPro" id="IPR036388">
    <property type="entry name" value="WH-like_DNA-bd_sf"/>
</dbReference>
<name>A0A833LX77_9LEPT</name>
<dbReference type="AlphaFoldDB" id="A0A833LX77"/>
<dbReference type="Pfam" id="PF00072">
    <property type="entry name" value="Response_reg"/>
    <property type="match status" value="1"/>
</dbReference>
<protein>
    <submittedName>
        <fullName evidence="6">Response regulator transcription factor</fullName>
    </submittedName>
</protein>
<feature type="domain" description="HTH luxR-type" evidence="4">
    <location>
        <begin position="163"/>
        <end position="228"/>
    </location>
</feature>
<evidence type="ECO:0000259" key="5">
    <source>
        <dbReference type="PROSITE" id="PS50110"/>
    </source>
</evidence>
<dbReference type="SMART" id="SM00448">
    <property type="entry name" value="REC"/>
    <property type="match status" value="1"/>
</dbReference>
<dbReference type="InterPro" id="IPR039420">
    <property type="entry name" value="WalR-like"/>
</dbReference>
<dbReference type="PROSITE" id="PS50043">
    <property type="entry name" value="HTH_LUXR_2"/>
    <property type="match status" value="1"/>
</dbReference>
<evidence type="ECO:0000256" key="2">
    <source>
        <dbReference type="ARBA" id="ARBA00023125"/>
    </source>
</evidence>
<dbReference type="InterPro" id="IPR011006">
    <property type="entry name" value="CheY-like_superfamily"/>
</dbReference>